<dbReference type="Proteomes" id="UP001176468">
    <property type="component" value="Unassembled WGS sequence"/>
</dbReference>
<proteinExistence type="predicted"/>
<reference evidence="1" key="1">
    <citation type="submission" date="2023-07" db="EMBL/GenBank/DDBJ databases">
        <authorList>
            <person name="Kim M.K."/>
        </authorList>
    </citation>
    <scope>NUCLEOTIDE SEQUENCE</scope>
    <source>
        <strain evidence="1">CA1-15</strain>
    </source>
</reference>
<dbReference type="EMBL" id="JAUQSZ010000003">
    <property type="protein sequence ID" value="MDO7841773.1"/>
    <property type="molecule type" value="Genomic_DNA"/>
</dbReference>
<accession>A0ABT8ZWX7</accession>
<name>A0ABT8ZWX7_9SPHN</name>
<sequence>MRARAASSIQGCDPRWADFPAFAADVGGDRPNCDFERTDRTRSYGPANFFWVDRADRQASVEQARNTKRLAAQAKREAQAVIVEGVTYCGLYALASAYAVPVATVCLGVRQGNDAARGGVDAE</sequence>
<evidence type="ECO:0000313" key="1">
    <source>
        <dbReference type="EMBL" id="MDO7841773.1"/>
    </source>
</evidence>
<gene>
    <name evidence="1" type="ORF">Q5H94_05500</name>
</gene>
<dbReference type="RefSeq" id="WP_304560233.1">
    <property type="nucleotide sequence ID" value="NZ_JAUQSZ010000003.1"/>
</dbReference>
<protein>
    <submittedName>
        <fullName evidence="1">Uncharacterized protein</fullName>
    </submittedName>
</protein>
<organism evidence="1 2">
    <name type="scientific">Sphingomonas immobilis</name>
    <dbReference type="NCBI Taxonomy" id="3063997"/>
    <lineage>
        <taxon>Bacteria</taxon>
        <taxon>Pseudomonadati</taxon>
        <taxon>Pseudomonadota</taxon>
        <taxon>Alphaproteobacteria</taxon>
        <taxon>Sphingomonadales</taxon>
        <taxon>Sphingomonadaceae</taxon>
        <taxon>Sphingomonas</taxon>
    </lineage>
</organism>
<comment type="caution">
    <text evidence="1">The sequence shown here is derived from an EMBL/GenBank/DDBJ whole genome shotgun (WGS) entry which is preliminary data.</text>
</comment>
<keyword evidence="2" id="KW-1185">Reference proteome</keyword>
<evidence type="ECO:0000313" key="2">
    <source>
        <dbReference type="Proteomes" id="UP001176468"/>
    </source>
</evidence>